<evidence type="ECO:0000256" key="1">
    <source>
        <dbReference type="SAM" id="MobiDB-lite"/>
    </source>
</evidence>
<evidence type="ECO:0000313" key="3">
    <source>
        <dbReference type="Proteomes" id="UP001164746"/>
    </source>
</evidence>
<feature type="region of interest" description="Disordered" evidence="1">
    <location>
        <begin position="1"/>
        <end position="26"/>
    </location>
</feature>
<name>A0ABY7EH57_MYAAR</name>
<dbReference type="EMBL" id="CP111017">
    <property type="protein sequence ID" value="WAR09322.1"/>
    <property type="molecule type" value="Genomic_DNA"/>
</dbReference>
<accession>A0ABY7EH57</accession>
<evidence type="ECO:0000313" key="2">
    <source>
        <dbReference type="EMBL" id="WAR09322.1"/>
    </source>
</evidence>
<sequence>MCSSQTSAKYPEDIPDDNGNKGRGSCISSEALTSFPDTLINSFYNHKAHGVPKDEIIHGSC</sequence>
<dbReference type="Proteomes" id="UP001164746">
    <property type="component" value="Chromosome 6"/>
</dbReference>
<keyword evidence="3" id="KW-1185">Reference proteome</keyword>
<reference evidence="2" key="1">
    <citation type="submission" date="2022-11" db="EMBL/GenBank/DDBJ databases">
        <title>Centuries of genome instability and evolution in soft-shell clam transmissible cancer (bioRxiv).</title>
        <authorList>
            <person name="Hart S.F.M."/>
            <person name="Yonemitsu M.A."/>
            <person name="Giersch R.M."/>
            <person name="Beal B.F."/>
            <person name="Arriagada G."/>
            <person name="Davis B.W."/>
            <person name="Ostrander E.A."/>
            <person name="Goff S.P."/>
            <person name="Metzger M.J."/>
        </authorList>
    </citation>
    <scope>NUCLEOTIDE SEQUENCE</scope>
    <source>
        <strain evidence="2">MELC-2E11</strain>
        <tissue evidence="2">Siphon/mantle</tissue>
    </source>
</reference>
<proteinExistence type="predicted"/>
<organism evidence="2 3">
    <name type="scientific">Mya arenaria</name>
    <name type="common">Soft-shell clam</name>
    <dbReference type="NCBI Taxonomy" id="6604"/>
    <lineage>
        <taxon>Eukaryota</taxon>
        <taxon>Metazoa</taxon>
        <taxon>Spiralia</taxon>
        <taxon>Lophotrochozoa</taxon>
        <taxon>Mollusca</taxon>
        <taxon>Bivalvia</taxon>
        <taxon>Autobranchia</taxon>
        <taxon>Heteroconchia</taxon>
        <taxon>Euheterodonta</taxon>
        <taxon>Imparidentia</taxon>
        <taxon>Neoheterodontei</taxon>
        <taxon>Myida</taxon>
        <taxon>Myoidea</taxon>
        <taxon>Myidae</taxon>
        <taxon>Mya</taxon>
    </lineage>
</organism>
<protein>
    <submittedName>
        <fullName evidence="2">Uncharacterized protein</fullName>
    </submittedName>
</protein>
<gene>
    <name evidence="2" type="ORF">MAR_019280</name>
</gene>